<feature type="domain" description="YcxB-like C-terminal" evidence="2">
    <location>
        <begin position="88"/>
        <end position="138"/>
    </location>
</feature>
<proteinExistence type="predicted"/>
<dbReference type="Proteomes" id="UP000094271">
    <property type="component" value="Unassembled WGS sequence"/>
</dbReference>
<dbReference type="GeneID" id="93303357"/>
<keyword evidence="1" id="KW-1133">Transmembrane helix</keyword>
<evidence type="ECO:0000259" key="2">
    <source>
        <dbReference type="Pfam" id="PF14317"/>
    </source>
</evidence>
<dbReference type="EMBL" id="MCGH01000001">
    <property type="protein sequence ID" value="ODM09114.1"/>
    <property type="molecule type" value="Genomic_DNA"/>
</dbReference>
<reference evidence="6 9" key="2">
    <citation type="submission" date="2016-08" db="EMBL/GenBank/DDBJ databases">
        <title>Characterization of Isolates of Eisenbergiella tayi Derived from Blood Cultures, Using Whole Genome Sequencing.</title>
        <authorList>
            <person name="Bernier A.-M."/>
            <person name="Burdz T."/>
            <person name="Wiebe D."/>
            <person name="Bernard K."/>
        </authorList>
    </citation>
    <scope>NUCLEOTIDE SEQUENCE [LARGE SCALE GENOMIC DNA]</scope>
    <source>
        <strain evidence="6 9">NML120146</strain>
    </source>
</reference>
<evidence type="ECO:0000313" key="8">
    <source>
        <dbReference type="Proteomes" id="UP000094271"/>
    </source>
</evidence>
<dbReference type="OrthoDB" id="9792641at2"/>
<keyword evidence="1" id="KW-0812">Transmembrane</keyword>
<dbReference type="Proteomes" id="UP000095003">
    <property type="component" value="Unassembled WGS sequence"/>
</dbReference>
<reference evidence="5 8" key="3">
    <citation type="submission" date="2016-08" db="EMBL/GenBank/DDBJ databases">
        <authorList>
            <person name="Seilhamer J.J."/>
        </authorList>
    </citation>
    <scope>NUCLEOTIDE SEQUENCE [LARGE SCALE GENOMIC DNA]</scope>
    <source>
        <strain evidence="5 8">NML150140-1</strain>
    </source>
</reference>
<dbReference type="Pfam" id="PF14317">
    <property type="entry name" value="YcxB"/>
    <property type="match status" value="1"/>
</dbReference>
<dbReference type="Proteomes" id="UP000094067">
    <property type="component" value="Unassembled WGS sequence"/>
</dbReference>
<evidence type="ECO:0000313" key="7">
    <source>
        <dbReference type="Proteomes" id="UP000094067"/>
    </source>
</evidence>
<evidence type="ECO:0000256" key="1">
    <source>
        <dbReference type="SAM" id="Phobius"/>
    </source>
</evidence>
<evidence type="ECO:0000313" key="9">
    <source>
        <dbReference type="Proteomes" id="UP000094869"/>
    </source>
</evidence>
<keyword evidence="9" id="KW-1185">Reference proteome</keyword>
<name>A0A1E3UF87_9FIRM</name>
<dbReference type="EMBL" id="MCGI01000003">
    <property type="protein sequence ID" value="ODM10498.1"/>
    <property type="molecule type" value="Genomic_DNA"/>
</dbReference>
<comment type="caution">
    <text evidence="5">The sequence shown here is derived from an EMBL/GenBank/DDBJ whole genome shotgun (WGS) entry which is preliminary data.</text>
</comment>
<dbReference type="InterPro" id="IPR025588">
    <property type="entry name" value="YcxB-like_C"/>
</dbReference>
<evidence type="ECO:0000313" key="10">
    <source>
        <dbReference type="Proteomes" id="UP000095003"/>
    </source>
</evidence>
<dbReference type="RefSeq" id="WP_009255123.1">
    <property type="nucleotide sequence ID" value="NZ_BAABXS010000001.1"/>
</dbReference>
<reference evidence="7 10" key="1">
    <citation type="submission" date="2016-07" db="EMBL/GenBank/DDBJ databases">
        <title>Characterization of isolates of Eisenbergiella tayi derived from blood cultures, using whole genome sequencing.</title>
        <authorList>
            <person name="Burdz T."/>
            <person name="Wiebe D."/>
            <person name="Huynh C."/>
            <person name="Bernard K."/>
        </authorList>
    </citation>
    <scope>NUCLEOTIDE SEQUENCE [LARGE SCALE GENOMIC DNA]</scope>
    <source>
        <strain evidence="3 7">NML 110608</strain>
        <strain evidence="4 10">NML 120489</strain>
    </source>
</reference>
<dbReference type="AlphaFoldDB" id="A0A1E3UF87"/>
<accession>A0A1E3UF87</accession>
<dbReference type="EMBL" id="MEHD01000020">
    <property type="protein sequence ID" value="ODR58194.1"/>
    <property type="molecule type" value="Genomic_DNA"/>
</dbReference>
<evidence type="ECO:0000313" key="6">
    <source>
        <dbReference type="EMBL" id="ODR58194.1"/>
    </source>
</evidence>
<organism evidence="5 8">
    <name type="scientific">Eisenbergiella tayi</name>
    <dbReference type="NCBI Taxonomy" id="1432052"/>
    <lineage>
        <taxon>Bacteria</taxon>
        <taxon>Bacillati</taxon>
        <taxon>Bacillota</taxon>
        <taxon>Clostridia</taxon>
        <taxon>Lachnospirales</taxon>
        <taxon>Lachnospiraceae</taxon>
        <taxon>Eisenbergiella</taxon>
    </lineage>
</organism>
<gene>
    <name evidence="4" type="ORF">BEH84_02927</name>
    <name evidence="5" type="ORF">BEI59_22030</name>
    <name evidence="3" type="ORF">BEI61_00743</name>
    <name evidence="6" type="ORF">BEI63_09965</name>
</gene>
<protein>
    <recommendedName>
        <fullName evidence="2">YcxB-like C-terminal domain-containing protein</fullName>
    </recommendedName>
</protein>
<keyword evidence="1" id="KW-0472">Membrane</keyword>
<dbReference type="PATRIC" id="fig|1432052.3.peg.3231"/>
<evidence type="ECO:0000313" key="4">
    <source>
        <dbReference type="EMBL" id="ODM10498.1"/>
    </source>
</evidence>
<feature type="transmembrane region" description="Helical" evidence="1">
    <location>
        <begin position="34"/>
        <end position="60"/>
    </location>
</feature>
<evidence type="ECO:0000313" key="3">
    <source>
        <dbReference type="EMBL" id="ODM09114.1"/>
    </source>
</evidence>
<dbReference type="EMBL" id="MEHA01000019">
    <property type="protein sequence ID" value="ODR47708.1"/>
    <property type="molecule type" value="Genomic_DNA"/>
</dbReference>
<sequence length="159" mass="17838">MEVEFDVKIDSAVLYDYMLHHTYTSFAGVVGTTVGALILVAFGMTGHVVYLIAGLIILLYQPGSLLLKAKQQALTNPAFKQPLHYKMTEEGVEVSQGDMVEFQKWEDMVKAISTGRSIILYTTRINASIFPRRDLKDSLSKVVEMISTHMPPKKVNIRM</sequence>
<dbReference type="Proteomes" id="UP000094869">
    <property type="component" value="Unassembled WGS sequence"/>
</dbReference>
<evidence type="ECO:0000313" key="5">
    <source>
        <dbReference type="EMBL" id="ODR47708.1"/>
    </source>
</evidence>